<organism evidence="3">
    <name type="scientific">Lepeophtheirus salmonis</name>
    <name type="common">Salmon louse</name>
    <name type="synonym">Caligus salmonis</name>
    <dbReference type="NCBI Taxonomy" id="72036"/>
    <lineage>
        <taxon>Eukaryota</taxon>
        <taxon>Metazoa</taxon>
        <taxon>Ecdysozoa</taxon>
        <taxon>Arthropoda</taxon>
        <taxon>Crustacea</taxon>
        <taxon>Multicrustacea</taxon>
        <taxon>Hexanauplia</taxon>
        <taxon>Copepoda</taxon>
        <taxon>Siphonostomatoida</taxon>
        <taxon>Caligidae</taxon>
        <taxon>Lepeophtheirus</taxon>
    </lineage>
</organism>
<proteinExistence type="predicted"/>
<evidence type="ECO:0000313" key="3">
    <source>
        <dbReference type="EMBL" id="CDW45105.1"/>
    </source>
</evidence>
<protein>
    <submittedName>
        <fullName evidence="3">Codanin 1 [Columba livia]</fullName>
    </submittedName>
</protein>
<dbReference type="GO" id="GO:0006325">
    <property type="term" value="P:chromatin organization"/>
    <property type="evidence" value="ECO:0007669"/>
    <property type="project" value="TreeGrafter"/>
</dbReference>
<dbReference type="GO" id="GO:0005634">
    <property type="term" value="C:nucleus"/>
    <property type="evidence" value="ECO:0007669"/>
    <property type="project" value="TreeGrafter"/>
</dbReference>
<dbReference type="InterPro" id="IPR028171">
    <property type="entry name" value="Codanin-1_C"/>
</dbReference>
<reference evidence="3" key="1">
    <citation type="submission" date="2014-05" db="EMBL/GenBank/DDBJ databases">
        <authorList>
            <person name="Chronopoulou M."/>
        </authorList>
    </citation>
    <scope>NUCLEOTIDE SEQUENCE</scope>
    <source>
        <tissue evidence="3">Whole organism</tissue>
    </source>
</reference>
<dbReference type="EMBL" id="HACA01027744">
    <property type="protein sequence ID" value="CDW45105.1"/>
    <property type="molecule type" value="Transcribed_RNA"/>
</dbReference>
<dbReference type="OrthoDB" id="20982at2759"/>
<feature type="domain" description="Codanin-1 C-terminal" evidence="2">
    <location>
        <begin position="727"/>
        <end position="852"/>
    </location>
</feature>
<dbReference type="AlphaFoldDB" id="A0A0K2V464"/>
<feature type="compositionally biased region" description="Polar residues" evidence="1">
    <location>
        <begin position="170"/>
        <end position="190"/>
    </location>
</feature>
<gene>
    <name evidence="3" type="primary">CDAN1</name>
</gene>
<evidence type="ECO:0000259" key="2">
    <source>
        <dbReference type="Pfam" id="PF15296"/>
    </source>
</evidence>
<feature type="region of interest" description="Disordered" evidence="1">
    <location>
        <begin position="102"/>
        <end position="142"/>
    </location>
</feature>
<dbReference type="Pfam" id="PF15296">
    <property type="entry name" value="Codanin-1_C"/>
    <property type="match status" value="1"/>
</dbReference>
<evidence type="ECO:0000256" key="1">
    <source>
        <dbReference type="SAM" id="MobiDB-lite"/>
    </source>
</evidence>
<accession>A0A0K2V464</accession>
<name>A0A0K2V464_LEPSM</name>
<sequence length="1219" mass="139631">MSMSSSESLLRWFIGSKDVTFKDFLSWYKGEDPLSLEAIGSAPMTFGDMEALKPELVLSLLNFIRDESTLILEKSQSVCQTPSKGNHPSKYDYHSPVKKVTPLTLEDQPRLLPEKSHARRSLEGLSSGNKKPHGRRLSNEVQLSDLIVKKKTPKSRKKIDLISQDVSEFNNPAFGSSPTKETTPLTHTPSPASPVTLKTPQKANSVIKCPTLDPSPDNVLFQTQLDKLIQLYSFCLDENLVPNILVELYLILELLTVRETEKSTKKAIASSNYLHSVHNCVYFATQVLSLQWERLLQFCDRVTLRLLLDNQRLDIFVPQLKPKLTIIYEQKREKNNHNHSMSQTTFGDGSIQSVRFQSETDNRANFPTTQSFQYFRKQRDLFYEILRESEADERSSSLKTPDTKKKIKVKVETLLASSHPVNLIHLARLFQCQLVGTCFSFLINGSSSTTDEPALDTLDEMQELKSIDPIKYQRLQSRFTTPSMFGGPCPKPEFIGPQEFFRDFISSCNNHQFIEHLKTHLVGTMIELNDYSFTLLDKNENSSGNVWQLEEEIFETVTTLKILAKYLGYIESIPYVCSSENIPDTLVASQISLRKNVTPALDLVQILRQSLQEERLVVTLPWMVEYCSMIDPISVHLPYYQELFSMLVNIYRTVLLPKKNCGDGNRRSFNTMNNFFLCLSLGWLFENPSFPRELLVDSKEMKTIKPATHTIEKKRVRHPSKYEISLDNTPCVTQNLLYTSCPYLSELKSILSQFLSKDPVKVETLNSTPPVTSSPRIMPTAILSSAEKIKQPISQRSSLQVEMEENFFHNQPASLRKTIEFIAERVASNCVKTLRSVLIGQERKKASKAIKERIDKEEIDNSSPSSLKNKLLVEVENIARESCGKVRSIGPDWISERMKESISLSLKSLLAEDTSQVVFNTSIKITERKTLEIACQWIEDHVTLRYFIKDYQQEFNHSLRLNAQKSENEETVPLPIVISSGVQEIKKVISDDSEEQSIHDDINLHPSKLLIRLKEDLKLMLLTNNPLFFTEESVINVLKNIKICLTNSREMISTLGVLGFENLTVDWIMSLITFSPDCLTSNVFDHLMEVWTQHLFIQSQIMTILCPRNMVLLGQSTQPFLTWQRLERLLYSLLKSKILIPLALEDQCIQLLKQEWPEAILKKFASSLRGVVLFWKDSNLHSRSNDDEIEFVQLMEWIVWYCSSAEDYTPDKQEFPELG</sequence>
<feature type="region of interest" description="Disordered" evidence="1">
    <location>
        <begin position="170"/>
        <end position="198"/>
    </location>
</feature>
<dbReference type="PANTHER" id="PTHR28678">
    <property type="entry name" value="CODANIN-1"/>
    <property type="match status" value="1"/>
</dbReference>
<dbReference type="PANTHER" id="PTHR28678:SF1">
    <property type="entry name" value="CODANIN-1"/>
    <property type="match status" value="1"/>
</dbReference>
<feature type="compositionally biased region" description="Basic and acidic residues" evidence="1">
    <location>
        <begin position="107"/>
        <end position="122"/>
    </location>
</feature>
<dbReference type="InterPro" id="IPR040031">
    <property type="entry name" value="Codanin-1"/>
</dbReference>